<feature type="domain" description="FHA" evidence="1">
    <location>
        <begin position="152"/>
        <end position="232"/>
    </location>
</feature>
<organism evidence="2 3">
    <name type="scientific">Flavisolibacter ginsenosidimutans</name>
    <dbReference type="NCBI Taxonomy" id="661481"/>
    <lineage>
        <taxon>Bacteria</taxon>
        <taxon>Pseudomonadati</taxon>
        <taxon>Bacteroidota</taxon>
        <taxon>Chitinophagia</taxon>
        <taxon>Chitinophagales</taxon>
        <taxon>Chitinophagaceae</taxon>
        <taxon>Flavisolibacter</taxon>
    </lineage>
</organism>
<dbReference type="AlphaFoldDB" id="A0A5B8UHF5"/>
<dbReference type="EMBL" id="CP042433">
    <property type="protein sequence ID" value="QEC55928.1"/>
    <property type="molecule type" value="Genomic_DNA"/>
</dbReference>
<evidence type="ECO:0000259" key="1">
    <source>
        <dbReference type="PROSITE" id="PS50006"/>
    </source>
</evidence>
<evidence type="ECO:0000313" key="3">
    <source>
        <dbReference type="Proteomes" id="UP000321204"/>
    </source>
</evidence>
<accession>A0A5B8UHF5</accession>
<reference evidence="2 3" key="1">
    <citation type="journal article" date="2015" name="Int. J. Syst. Evol. Microbiol.">
        <title>Flavisolibacter ginsenosidimutans sp. nov., with ginsenoside-converting activity isolated from soil used for cultivating ginseng.</title>
        <authorList>
            <person name="Zhao Y."/>
            <person name="Liu Q."/>
            <person name="Kang M.S."/>
            <person name="Jin F."/>
            <person name="Yu H."/>
            <person name="Im W.T."/>
        </authorList>
    </citation>
    <scope>NUCLEOTIDE SEQUENCE [LARGE SCALE GENOMIC DNA]</scope>
    <source>
        <strain evidence="2 3">Gsoil 636</strain>
    </source>
</reference>
<dbReference type="Pfam" id="PF00498">
    <property type="entry name" value="FHA"/>
    <property type="match status" value="1"/>
</dbReference>
<dbReference type="PROSITE" id="PS50006">
    <property type="entry name" value="FHA_DOMAIN"/>
    <property type="match status" value="1"/>
</dbReference>
<gene>
    <name evidence="2" type="ORF">FSB75_08475</name>
</gene>
<dbReference type="CDD" id="cd00060">
    <property type="entry name" value="FHA"/>
    <property type="match status" value="1"/>
</dbReference>
<dbReference type="RefSeq" id="WP_146785587.1">
    <property type="nucleotide sequence ID" value="NZ_BAABIO010000001.1"/>
</dbReference>
<sequence>MFDFFKKEESSPDVKALRQNLLLFIKDQLKRWEGGEGANLKGLQLFLSPSAEERHVYEAALFVDDPDKFKKEEVQRIADDYAIDLPADWTLEFLFVEALPAEAVKAIDLPVALHVSTKKQPMLTALTTAYLRVMTGEAEKEIYVLSDKGGKVCIGRERRVQTPEGFMRENNIAFPSESNNKSNKFISRQHAHIAWNRDAGGFFLYADEGGIPPRNKIKVQTTNGDIIRLQSIRVGHHLQEGDQIVLGESALLQFSYKDHG</sequence>
<dbReference type="Gene3D" id="2.60.200.20">
    <property type="match status" value="1"/>
</dbReference>
<dbReference type="SUPFAM" id="SSF49879">
    <property type="entry name" value="SMAD/FHA domain"/>
    <property type="match status" value="1"/>
</dbReference>
<protein>
    <submittedName>
        <fullName evidence="2">FHA domain-containing protein</fullName>
    </submittedName>
</protein>
<dbReference type="OrthoDB" id="944636at2"/>
<name>A0A5B8UHF5_9BACT</name>
<proteinExistence type="predicted"/>
<dbReference type="InterPro" id="IPR000253">
    <property type="entry name" value="FHA_dom"/>
</dbReference>
<dbReference type="Proteomes" id="UP000321204">
    <property type="component" value="Chromosome"/>
</dbReference>
<dbReference type="KEGG" id="fgg:FSB75_08475"/>
<keyword evidence="3" id="KW-1185">Reference proteome</keyword>
<evidence type="ECO:0000313" key="2">
    <source>
        <dbReference type="EMBL" id="QEC55928.1"/>
    </source>
</evidence>
<dbReference type="InterPro" id="IPR008984">
    <property type="entry name" value="SMAD_FHA_dom_sf"/>
</dbReference>